<organism evidence="3 4">
    <name type="scientific">Naegleria lovaniensis</name>
    <name type="common">Amoeba</name>
    <dbReference type="NCBI Taxonomy" id="51637"/>
    <lineage>
        <taxon>Eukaryota</taxon>
        <taxon>Discoba</taxon>
        <taxon>Heterolobosea</taxon>
        <taxon>Tetramitia</taxon>
        <taxon>Eutetramitia</taxon>
        <taxon>Vahlkampfiidae</taxon>
        <taxon>Naegleria</taxon>
    </lineage>
</organism>
<dbReference type="GO" id="GO:0005829">
    <property type="term" value="C:cytosol"/>
    <property type="evidence" value="ECO:0007669"/>
    <property type="project" value="UniProtKB-ARBA"/>
</dbReference>
<dbReference type="AlphaFoldDB" id="A0AA88GRS6"/>
<dbReference type="InterPro" id="IPR012340">
    <property type="entry name" value="NA-bd_OB-fold"/>
</dbReference>
<feature type="compositionally biased region" description="Basic and acidic residues" evidence="1">
    <location>
        <begin position="259"/>
        <end position="269"/>
    </location>
</feature>
<comment type="caution">
    <text evidence="3">The sequence shown here is derived from an EMBL/GenBank/DDBJ whole genome shotgun (WGS) entry which is preliminary data.</text>
</comment>
<dbReference type="FunFam" id="2.40.50.140:FF:000004">
    <property type="entry name" value="Elongation factor P"/>
    <property type="match status" value="1"/>
</dbReference>
<evidence type="ECO:0000259" key="2">
    <source>
        <dbReference type="SMART" id="SM00841"/>
    </source>
</evidence>
<feature type="region of interest" description="Disordered" evidence="1">
    <location>
        <begin position="238"/>
        <end position="291"/>
    </location>
</feature>
<feature type="compositionally biased region" description="Acidic residues" evidence="1">
    <location>
        <begin position="270"/>
        <end position="279"/>
    </location>
</feature>
<dbReference type="Proteomes" id="UP000816034">
    <property type="component" value="Unassembled WGS sequence"/>
</dbReference>
<keyword evidence="4" id="KW-1185">Reference proteome</keyword>
<dbReference type="PANTHER" id="PTHR30053">
    <property type="entry name" value="ELONGATION FACTOR P"/>
    <property type="match status" value="1"/>
</dbReference>
<protein>
    <recommendedName>
        <fullName evidence="2">Elongation factor P C-terminal domain-containing protein</fullName>
    </recommendedName>
</protein>
<dbReference type="PANTHER" id="PTHR30053:SF14">
    <property type="entry name" value="TRANSLATION ELONGATION FACTOR KOW-LIKE DOMAIN-CONTAINING PROTEIN"/>
    <property type="match status" value="1"/>
</dbReference>
<dbReference type="Pfam" id="PF09285">
    <property type="entry name" value="Elong-fact-P_C"/>
    <property type="match status" value="1"/>
</dbReference>
<dbReference type="InterPro" id="IPR015365">
    <property type="entry name" value="Elong-fact-P_C"/>
</dbReference>
<reference evidence="3 4" key="1">
    <citation type="journal article" date="2018" name="BMC Genomics">
        <title>The genome of Naegleria lovaniensis, the basis for a comparative approach to unravel pathogenicity factors of the human pathogenic amoeba N. fowleri.</title>
        <authorList>
            <person name="Liechti N."/>
            <person name="Schurch N."/>
            <person name="Bruggmann R."/>
            <person name="Wittwer M."/>
        </authorList>
    </citation>
    <scope>NUCLEOTIDE SEQUENCE [LARGE SCALE GENOMIC DNA]</scope>
    <source>
        <strain evidence="3 4">ATCC 30569</strain>
    </source>
</reference>
<dbReference type="GeneID" id="68093717"/>
<proteinExistence type="predicted"/>
<dbReference type="GO" id="GO:0003746">
    <property type="term" value="F:translation elongation factor activity"/>
    <property type="evidence" value="ECO:0007669"/>
    <property type="project" value="TreeGrafter"/>
</dbReference>
<feature type="compositionally biased region" description="Acidic residues" evidence="1">
    <location>
        <begin position="242"/>
        <end position="253"/>
    </location>
</feature>
<evidence type="ECO:0000256" key="1">
    <source>
        <dbReference type="SAM" id="MobiDB-lite"/>
    </source>
</evidence>
<dbReference type="SMART" id="SM00841">
    <property type="entry name" value="Elong-fact-P_C"/>
    <property type="match status" value="1"/>
</dbReference>
<evidence type="ECO:0000313" key="4">
    <source>
        <dbReference type="Proteomes" id="UP000816034"/>
    </source>
</evidence>
<dbReference type="SUPFAM" id="SSF50249">
    <property type="entry name" value="Nucleic acid-binding proteins"/>
    <property type="match status" value="1"/>
</dbReference>
<gene>
    <name evidence="3" type="ORF">C9374_001261</name>
</gene>
<dbReference type="InterPro" id="IPR013852">
    <property type="entry name" value="Transl_elong_P/YeiP_CS"/>
</dbReference>
<dbReference type="GO" id="GO:0043043">
    <property type="term" value="P:peptide biosynthetic process"/>
    <property type="evidence" value="ECO:0007669"/>
    <property type="project" value="InterPro"/>
</dbReference>
<accession>A0AA88GRS6</accession>
<feature type="compositionally biased region" description="Basic and acidic residues" evidence="1">
    <location>
        <begin position="280"/>
        <end position="291"/>
    </location>
</feature>
<dbReference type="RefSeq" id="XP_044551659.1">
    <property type="nucleotide sequence ID" value="XM_044688393.1"/>
</dbReference>
<dbReference type="Gene3D" id="2.40.50.140">
    <property type="entry name" value="Nucleic acid-binding proteins"/>
    <property type="match status" value="1"/>
</dbReference>
<evidence type="ECO:0000313" key="3">
    <source>
        <dbReference type="EMBL" id="KAG2387667.1"/>
    </source>
</evidence>
<dbReference type="InterPro" id="IPR020599">
    <property type="entry name" value="Transl_elong_fac_P/YeiP"/>
</dbReference>
<dbReference type="PROSITE" id="PS01275">
    <property type="entry name" value="EFP"/>
    <property type="match status" value="1"/>
</dbReference>
<dbReference type="EMBL" id="PYSW02000012">
    <property type="protein sequence ID" value="KAG2387667.1"/>
    <property type="molecule type" value="Genomic_DNA"/>
</dbReference>
<feature type="domain" description="Elongation factor P C-terminal" evidence="2">
    <location>
        <begin position="181"/>
        <end position="239"/>
    </location>
</feature>
<sequence>MFSSSSSRLFRGLNSSACFRSLTFRTRTNTAISLINSCSLQTIRNVKTDVNKISRGDIIKDGANKYLQVERYVFAKRARSNAIVTFETVDLLSGKKMSKKCRGGESLDLCEYSTKDVTYSSETNKGFVFEDMKDGTEYIAPKSIFTNEMIQIMKGGFLKKIIIGIDEETNTAIKVMFPTSLFATVEKTDDVVSGIPNDRHSPVTKNAVLDNGLTVKVPGFIAQGDRIKVSTRDWSYSARASEDEEEEVEDFEDTLSASNEDKSEEHHEDENSEDTDSEEDRNKTEFVRPRF</sequence>
<name>A0AA88GRS6_NAELO</name>